<sequence>MVSRKCQVTLKGILDEAQKVFQLHLLHKKNNQPFQADIGGSSHIPFPAISRLSPPIPSGPVMGLGPWASSDRPPNYLIFTVWSLEFLER</sequence>
<reference evidence="1" key="1">
    <citation type="submission" date="2023-12" db="EMBL/GenBank/DDBJ databases">
        <title>Genome assembly of Anisodus tanguticus.</title>
        <authorList>
            <person name="Wang Y.-J."/>
        </authorList>
    </citation>
    <scope>NUCLEOTIDE SEQUENCE</scope>
    <source>
        <strain evidence="1">KB-2021</strain>
        <tissue evidence="1">Leaf</tissue>
    </source>
</reference>
<name>A0AAE1RQM8_9SOLA</name>
<proteinExistence type="predicted"/>
<dbReference type="AlphaFoldDB" id="A0AAE1RQM8"/>
<protein>
    <submittedName>
        <fullName evidence="1">Uncharacterized protein</fullName>
    </submittedName>
</protein>
<dbReference type="EMBL" id="JAVYJV010000013">
    <property type="protein sequence ID" value="KAK4356053.1"/>
    <property type="molecule type" value="Genomic_DNA"/>
</dbReference>
<evidence type="ECO:0000313" key="1">
    <source>
        <dbReference type="EMBL" id="KAK4356053.1"/>
    </source>
</evidence>
<organism evidence="1 2">
    <name type="scientific">Anisodus tanguticus</name>
    <dbReference type="NCBI Taxonomy" id="243964"/>
    <lineage>
        <taxon>Eukaryota</taxon>
        <taxon>Viridiplantae</taxon>
        <taxon>Streptophyta</taxon>
        <taxon>Embryophyta</taxon>
        <taxon>Tracheophyta</taxon>
        <taxon>Spermatophyta</taxon>
        <taxon>Magnoliopsida</taxon>
        <taxon>eudicotyledons</taxon>
        <taxon>Gunneridae</taxon>
        <taxon>Pentapetalae</taxon>
        <taxon>asterids</taxon>
        <taxon>lamiids</taxon>
        <taxon>Solanales</taxon>
        <taxon>Solanaceae</taxon>
        <taxon>Solanoideae</taxon>
        <taxon>Hyoscyameae</taxon>
        <taxon>Anisodus</taxon>
    </lineage>
</organism>
<comment type="caution">
    <text evidence="1">The sequence shown here is derived from an EMBL/GenBank/DDBJ whole genome shotgun (WGS) entry which is preliminary data.</text>
</comment>
<gene>
    <name evidence="1" type="ORF">RND71_025024</name>
</gene>
<keyword evidence="2" id="KW-1185">Reference proteome</keyword>
<dbReference type="Proteomes" id="UP001291623">
    <property type="component" value="Unassembled WGS sequence"/>
</dbReference>
<accession>A0AAE1RQM8</accession>
<evidence type="ECO:0000313" key="2">
    <source>
        <dbReference type="Proteomes" id="UP001291623"/>
    </source>
</evidence>